<accession>A0A1I0NND4</accession>
<gene>
    <name evidence="1" type="ORF">SAMN05216285_1930</name>
</gene>
<dbReference type="AlphaFoldDB" id="A0A1I0NND4"/>
<dbReference type="Proteomes" id="UP000183275">
    <property type="component" value="Unassembled WGS sequence"/>
</dbReference>
<evidence type="ECO:0000313" key="1">
    <source>
        <dbReference type="EMBL" id="SEW02873.1"/>
    </source>
</evidence>
<dbReference type="Gene3D" id="1.10.490.110">
    <property type="entry name" value="Uncharacterized conserved protein DUF2267"/>
    <property type="match status" value="1"/>
</dbReference>
<sequence>MPITGEIPPMQENEFYGLVQEAGHLDTTDRAQAATEAVLATLGETLTGGEAENVAAQLPDGLASIVEDADHDGAGYDREDFVERVGEQLRGTDVEPDDAEQFADAVTDALAVALTDGELQDLKSQLDDDLDPLFEGVTIDQENV</sequence>
<reference evidence="2" key="1">
    <citation type="submission" date="2016-10" db="EMBL/GenBank/DDBJ databases">
        <authorList>
            <person name="Varghese N."/>
        </authorList>
    </citation>
    <scope>NUCLEOTIDE SEQUENCE [LARGE SCALE GENOMIC DNA]</scope>
    <source>
        <strain evidence="2">CGMCC 1.12284</strain>
    </source>
</reference>
<keyword evidence="2" id="KW-1185">Reference proteome</keyword>
<protein>
    <submittedName>
        <fullName evidence="1">Uncharacterized conserved protein, DUF2267 family</fullName>
    </submittedName>
</protein>
<dbReference type="InterPro" id="IPR038282">
    <property type="entry name" value="DUF2267_sf"/>
</dbReference>
<dbReference type="Pfam" id="PF10025">
    <property type="entry name" value="DUF2267"/>
    <property type="match status" value="1"/>
</dbReference>
<evidence type="ECO:0000313" key="2">
    <source>
        <dbReference type="Proteomes" id="UP000183275"/>
    </source>
</evidence>
<dbReference type="EMBL" id="FOIS01000002">
    <property type="protein sequence ID" value="SEW02873.1"/>
    <property type="molecule type" value="Genomic_DNA"/>
</dbReference>
<proteinExistence type="predicted"/>
<organism evidence="1 2">
    <name type="scientific">Natrinema salifodinae</name>
    <dbReference type="NCBI Taxonomy" id="1202768"/>
    <lineage>
        <taxon>Archaea</taxon>
        <taxon>Methanobacteriati</taxon>
        <taxon>Methanobacteriota</taxon>
        <taxon>Stenosarchaea group</taxon>
        <taxon>Halobacteria</taxon>
        <taxon>Halobacteriales</taxon>
        <taxon>Natrialbaceae</taxon>
        <taxon>Natrinema</taxon>
    </lineage>
</organism>
<name>A0A1I0NND4_9EURY</name>
<dbReference type="eggNOG" id="arCOG06189">
    <property type="taxonomic scope" value="Archaea"/>
</dbReference>
<dbReference type="STRING" id="1202768.SAMN05216285_1930"/>
<dbReference type="InterPro" id="IPR018727">
    <property type="entry name" value="DUF2267"/>
</dbReference>